<dbReference type="RefSeq" id="WP_229872349.1">
    <property type="nucleotide sequence ID" value="NZ_BNAS01000003.1"/>
</dbReference>
<organism evidence="1 2">
    <name type="scientific">Promicromonospora soli</name>
    <dbReference type="NCBI Taxonomy" id="2035533"/>
    <lineage>
        <taxon>Bacteria</taxon>
        <taxon>Bacillati</taxon>
        <taxon>Actinomycetota</taxon>
        <taxon>Actinomycetes</taxon>
        <taxon>Micrococcales</taxon>
        <taxon>Promicromonosporaceae</taxon>
        <taxon>Promicromonospora</taxon>
    </lineage>
</organism>
<evidence type="ECO:0000313" key="2">
    <source>
        <dbReference type="Proteomes" id="UP000627369"/>
    </source>
</evidence>
<gene>
    <name evidence="1" type="ORF">GCM10017772_21910</name>
</gene>
<reference evidence="1" key="2">
    <citation type="submission" date="2020-09" db="EMBL/GenBank/DDBJ databases">
        <authorList>
            <person name="Sun Q."/>
            <person name="Zhou Y."/>
        </authorList>
    </citation>
    <scope>NUCLEOTIDE SEQUENCE</scope>
    <source>
        <strain evidence="1">CGMCC 4.7398</strain>
    </source>
</reference>
<name>A0A919FV26_9MICO</name>
<protein>
    <submittedName>
        <fullName evidence="1">Uncharacterized protein</fullName>
    </submittedName>
</protein>
<comment type="caution">
    <text evidence="1">The sequence shown here is derived from an EMBL/GenBank/DDBJ whole genome shotgun (WGS) entry which is preliminary data.</text>
</comment>
<evidence type="ECO:0000313" key="1">
    <source>
        <dbReference type="EMBL" id="GHH72424.1"/>
    </source>
</evidence>
<sequence>MTRTGPWTGSAWWEHLARVVPLAGEVARSEVQAATDAGLDSELMTDGFVTELVTAELIARVREGDTAARDAMIALGAELEVGPPVVGEEVVSGYLIHVPSPGEPHDEITDTLGPRVRAALDQDRDHRNEPAVAAFLDRLLLAVPALRPLADEERYGYHNEVLAHPFLGDVVQREVALLTGGASLEMDDEWPEEDQAEVRRLYTSAAPDPSAEVRAVLGFLEAELGTDADVDNLIAVAFLEMLPYEDEPGAEIVEMLGAGLRAVLDRQREA</sequence>
<dbReference type="EMBL" id="BNAS01000003">
    <property type="protein sequence ID" value="GHH72424.1"/>
    <property type="molecule type" value="Genomic_DNA"/>
</dbReference>
<accession>A0A919FV26</accession>
<dbReference type="AlphaFoldDB" id="A0A919FV26"/>
<keyword evidence="2" id="KW-1185">Reference proteome</keyword>
<proteinExistence type="predicted"/>
<reference evidence="1" key="1">
    <citation type="journal article" date="2014" name="Int. J. Syst. Evol. Microbiol.">
        <title>Complete genome sequence of Corynebacterium casei LMG S-19264T (=DSM 44701T), isolated from a smear-ripened cheese.</title>
        <authorList>
            <consortium name="US DOE Joint Genome Institute (JGI-PGF)"/>
            <person name="Walter F."/>
            <person name="Albersmeier A."/>
            <person name="Kalinowski J."/>
            <person name="Ruckert C."/>
        </authorList>
    </citation>
    <scope>NUCLEOTIDE SEQUENCE</scope>
    <source>
        <strain evidence="1">CGMCC 4.7398</strain>
    </source>
</reference>
<dbReference type="Proteomes" id="UP000627369">
    <property type="component" value="Unassembled WGS sequence"/>
</dbReference>